<organism evidence="10 11">
    <name type="scientific">Terrihabitans rhizophilus</name>
    <dbReference type="NCBI Taxonomy" id="3092662"/>
    <lineage>
        <taxon>Bacteria</taxon>
        <taxon>Pseudomonadati</taxon>
        <taxon>Pseudomonadota</taxon>
        <taxon>Alphaproteobacteria</taxon>
        <taxon>Hyphomicrobiales</taxon>
        <taxon>Terrihabitans</taxon>
    </lineage>
</organism>
<reference evidence="10 11" key="1">
    <citation type="submission" date="2023-11" db="EMBL/GenBank/DDBJ databases">
        <authorList>
            <person name="Bao R."/>
        </authorList>
    </citation>
    <scope>NUCLEOTIDE SEQUENCE [LARGE SCALE GENOMIC DNA]</scope>
    <source>
        <strain evidence="10 11">PJ23</strain>
    </source>
</reference>
<accession>A0ABU4RLH9</accession>
<dbReference type="Gene3D" id="2.40.440.10">
    <property type="entry name" value="L,D-transpeptidase catalytic domain-like"/>
    <property type="match status" value="1"/>
</dbReference>
<sequence length="328" mass="35523">MKQVCIGTAVLLVLSTPAFAASLDAESVNKAVIEKAAGKEDRAAAMKAQILLDRQRYSPGVIDGHFGDATEIALRAFQKDNGLKETGKLDKDSWDKLSEAAEGEVLTRYTITADDLKGPFVEKIPEDIEEMGKLDSLAYSGPTEALSERFHMDEDALKALNPKADFSKEGTEIVVAAVEPENAEKPDKENVERIVVDKSERTLRVLAKDGALIALYPASIGSKENPAPDGEVKVTSVADKPTWTYSPDLKLEGKKDRPDKKVVVPAGPNNPVGVTWIDLDKEHFGLHGSPEPEKVGKAMSSGCVRLTNWDITELAGMVKKGLPVVFED</sequence>
<dbReference type="InterPro" id="IPR038063">
    <property type="entry name" value="Transpep_catalytic_dom"/>
</dbReference>
<dbReference type="PANTHER" id="PTHR30582">
    <property type="entry name" value="L,D-TRANSPEPTIDASE"/>
    <property type="match status" value="1"/>
</dbReference>
<evidence type="ECO:0000256" key="2">
    <source>
        <dbReference type="ARBA" id="ARBA00005992"/>
    </source>
</evidence>
<keyword evidence="8" id="KW-0732">Signal</keyword>
<dbReference type="SUPFAM" id="SSF141523">
    <property type="entry name" value="L,D-transpeptidase catalytic domain-like"/>
    <property type="match status" value="1"/>
</dbReference>
<evidence type="ECO:0000256" key="1">
    <source>
        <dbReference type="ARBA" id="ARBA00004752"/>
    </source>
</evidence>
<dbReference type="RefSeq" id="WP_319843792.1">
    <property type="nucleotide sequence ID" value="NZ_JAXAFJ010000002.1"/>
</dbReference>
<evidence type="ECO:0000313" key="11">
    <source>
        <dbReference type="Proteomes" id="UP001274321"/>
    </source>
</evidence>
<dbReference type="InterPro" id="IPR036365">
    <property type="entry name" value="PGBD-like_sf"/>
</dbReference>
<dbReference type="PANTHER" id="PTHR30582:SF30">
    <property type="entry name" value="BLR4375 PROTEIN"/>
    <property type="match status" value="1"/>
</dbReference>
<dbReference type="EMBL" id="JAXAFJ010000002">
    <property type="protein sequence ID" value="MDX6805688.1"/>
    <property type="molecule type" value="Genomic_DNA"/>
</dbReference>
<dbReference type="InterPro" id="IPR002477">
    <property type="entry name" value="Peptidoglycan-bd-like"/>
</dbReference>
<evidence type="ECO:0000313" key="10">
    <source>
        <dbReference type="EMBL" id="MDX6805688.1"/>
    </source>
</evidence>
<protein>
    <submittedName>
        <fullName evidence="10">L,D-transpeptidase</fullName>
    </submittedName>
</protein>
<gene>
    <name evidence="10" type="ORF">SCD90_06405</name>
</gene>
<dbReference type="Proteomes" id="UP001274321">
    <property type="component" value="Unassembled WGS sequence"/>
</dbReference>
<dbReference type="Gene3D" id="1.10.101.10">
    <property type="entry name" value="PGBD-like superfamily/PGBD"/>
    <property type="match status" value="1"/>
</dbReference>
<name>A0ABU4RLH9_9HYPH</name>
<feature type="signal peptide" evidence="8">
    <location>
        <begin position="1"/>
        <end position="20"/>
    </location>
</feature>
<keyword evidence="6 7" id="KW-0961">Cell wall biogenesis/degradation</keyword>
<comment type="caution">
    <text evidence="10">The sequence shown here is derived from an EMBL/GenBank/DDBJ whole genome shotgun (WGS) entry which is preliminary data.</text>
</comment>
<feature type="active site" description="Nucleophile" evidence="7">
    <location>
        <position position="303"/>
    </location>
</feature>
<feature type="chain" id="PRO_5045057191" evidence="8">
    <location>
        <begin position="21"/>
        <end position="328"/>
    </location>
</feature>
<comment type="similarity">
    <text evidence="2">Belongs to the YkuD family.</text>
</comment>
<dbReference type="InterPro" id="IPR050979">
    <property type="entry name" value="LD-transpeptidase"/>
</dbReference>
<keyword evidence="5 7" id="KW-0573">Peptidoglycan synthesis</keyword>
<dbReference type="InterPro" id="IPR036366">
    <property type="entry name" value="PGBDSf"/>
</dbReference>
<proteinExistence type="inferred from homology"/>
<evidence type="ECO:0000256" key="6">
    <source>
        <dbReference type="ARBA" id="ARBA00023316"/>
    </source>
</evidence>
<keyword evidence="4 7" id="KW-0133">Cell shape</keyword>
<evidence type="ECO:0000256" key="8">
    <source>
        <dbReference type="SAM" id="SignalP"/>
    </source>
</evidence>
<feature type="active site" description="Proton donor/acceptor" evidence="7">
    <location>
        <position position="287"/>
    </location>
</feature>
<evidence type="ECO:0000256" key="7">
    <source>
        <dbReference type="PROSITE-ProRule" id="PRU01373"/>
    </source>
</evidence>
<evidence type="ECO:0000256" key="5">
    <source>
        <dbReference type="ARBA" id="ARBA00022984"/>
    </source>
</evidence>
<evidence type="ECO:0000259" key="9">
    <source>
        <dbReference type="PROSITE" id="PS52029"/>
    </source>
</evidence>
<keyword evidence="11" id="KW-1185">Reference proteome</keyword>
<dbReference type="PROSITE" id="PS52029">
    <property type="entry name" value="LD_TPASE"/>
    <property type="match status" value="1"/>
</dbReference>
<dbReference type="Pfam" id="PF01471">
    <property type="entry name" value="PG_binding_1"/>
    <property type="match status" value="1"/>
</dbReference>
<dbReference type="Pfam" id="PF03734">
    <property type="entry name" value="YkuD"/>
    <property type="match status" value="1"/>
</dbReference>
<evidence type="ECO:0000256" key="3">
    <source>
        <dbReference type="ARBA" id="ARBA00022679"/>
    </source>
</evidence>
<comment type="pathway">
    <text evidence="1 7">Cell wall biogenesis; peptidoglycan biosynthesis.</text>
</comment>
<dbReference type="InterPro" id="IPR005490">
    <property type="entry name" value="LD_TPept_cat_dom"/>
</dbReference>
<keyword evidence="3" id="KW-0808">Transferase</keyword>
<feature type="domain" description="L,D-TPase catalytic" evidence="9">
    <location>
        <begin position="192"/>
        <end position="327"/>
    </location>
</feature>
<evidence type="ECO:0000256" key="4">
    <source>
        <dbReference type="ARBA" id="ARBA00022960"/>
    </source>
</evidence>
<dbReference type="CDD" id="cd16913">
    <property type="entry name" value="YkuD_like"/>
    <property type="match status" value="1"/>
</dbReference>
<dbReference type="SUPFAM" id="SSF47090">
    <property type="entry name" value="PGBD-like"/>
    <property type="match status" value="1"/>
</dbReference>